<reference evidence="1 2" key="1">
    <citation type="journal article" date="2019" name="Nat. Ecol. Evol.">
        <title>Megaphylogeny resolves global patterns of mushroom evolution.</title>
        <authorList>
            <person name="Varga T."/>
            <person name="Krizsan K."/>
            <person name="Foldi C."/>
            <person name="Dima B."/>
            <person name="Sanchez-Garcia M."/>
            <person name="Sanchez-Ramirez S."/>
            <person name="Szollosi G.J."/>
            <person name="Szarkandi J.G."/>
            <person name="Papp V."/>
            <person name="Albert L."/>
            <person name="Andreopoulos W."/>
            <person name="Angelini C."/>
            <person name="Antonin V."/>
            <person name="Barry K.W."/>
            <person name="Bougher N.L."/>
            <person name="Buchanan P."/>
            <person name="Buyck B."/>
            <person name="Bense V."/>
            <person name="Catcheside P."/>
            <person name="Chovatia M."/>
            <person name="Cooper J."/>
            <person name="Damon W."/>
            <person name="Desjardin D."/>
            <person name="Finy P."/>
            <person name="Geml J."/>
            <person name="Haridas S."/>
            <person name="Hughes K."/>
            <person name="Justo A."/>
            <person name="Karasinski D."/>
            <person name="Kautmanova I."/>
            <person name="Kiss B."/>
            <person name="Kocsube S."/>
            <person name="Kotiranta H."/>
            <person name="LaButti K.M."/>
            <person name="Lechner B.E."/>
            <person name="Liimatainen K."/>
            <person name="Lipzen A."/>
            <person name="Lukacs Z."/>
            <person name="Mihaltcheva S."/>
            <person name="Morgado L.N."/>
            <person name="Niskanen T."/>
            <person name="Noordeloos M.E."/>
            <person name="Ohm R.A."/>
            <person name="Ortiz-Santana B."/>
            <person name="Ovrebo C."/>
            <person name="Racz N."/>
            <person name="Riley R."/>
            <person name="Savchenko A."/>
            <person name="Shiryaev A."/>
            <person name="Soop K."/>
            <person name="Spirin V."/>
            <person name="Szebenyi C."/>
            <person name="Tomsovsky M."/>
            <person name="Tulloss R.E."/>
            <person name="Uehling J."/>
            <person name="Grigoriev I.V."/>
            <person name="Vagvolgyi C."/>
            <person name="Papp T."/>
            <person name="Martin F.M."/>
            <person name="Miettinen O."/>
            <person name="Hibbett D.S."/>
            <person name="Nagy L.G."/>
        </authorList>
    </citation>
    <scope>NUCLEOTIDE SEQUENCE [LARGE SCALE GENOMIC DNA]</scope>
    <source>
        <strain evidence="1 2">NL-1719</strain>
    </source>
</reference>
<dbReference type="EMBL" id="ML209457">
    <property type="protein sequence ID" value="TFK58310.1"/>
    <property type="molecule type" value="Genomic_DNA"/>
</dbReference>
<sequence>LVSLGKLDQIGWSWCGMDNQLVISNREGHVVATIPRTNGVYRIVQPSHLANAAETVTPCTLYELHCNLGHVSYQYLKLMVRLGLIKGIKLIDNEETPCTSCQKGKIRRSPIHNERVSPSATSFGDHFHIDIWGPATIQTVNHHRYALTIVDD</sequence>
<accession>A0ACD2ZYR1</accession>
<feature type="non-terminal residue" evidence="1">
    <location>
        <position position="1"/>
    </location>
</feature>
<evidence type="ECO:0000313" key="2">
    <source>
        <dbReference type="Proteomes" id="UP000308600"/>
    </source>
</evidence>
<evidence type="ECO:0000313" key="1">
    <source>
        <dbReference type="EMBL" id="TFK58310.1"/>
    </source>
</evidence>
<feature type="non-terminal residue" evidence="1">
    <location>
        <position position="152"/>
    </location>
</feature>
<gene>
    <name evidence="1" type="ORF">BDN72DRAFT_753204</name>
</gene>
<proteinExistence type="predicted"/>
<keyword evidence="2" id="KW-1185">Reference proteome</keyword>
<name>A0ACD2ZYR1_9AGAR</name>
<dbReference type="Proteomes" id="UP000308600">
    <property type="component" value="Unassembled WGS sequence"/>
</dbReference>
<protein>
    <submittedName>
        <fullName evidence="1">Uncharacterized protein</fullName>
    </submittedName>
</protein>
<organism evidence="1 2">
    <name type="scientific">Pluteus cervinus</name>
    <dbReference type="NCBI Taxonomy" id="181527"/>
    <lineage>
        <taxon>Eukaryota</taxon>
        <taxon>Fungi</taxon>
        <taxon>Dikarya</taxon>
        <taxon>Basidiomycota</taxon>
        <taxon>Agaricomycotina</taxon>
        <taxon>Agaricomycetes</taxon>
        <taxon>Agaricomycetidae</taxon>
        <taxon>Agaricales</taxon>
        <taxon>Pluteineae</taxon>
        <taxon>Pluteaceae</taxon>
        <taxon>Pluteus</taxon>
    </lineage>
</organism>